<sequence>MKKELIGRTSSRQNYPYHIVTSKIIEALEKGIEPWHKGLSVNAVTGHTSRLARKGSS</sequence>
<keyword evidence="2" id="KW-1185">Reference proteome</keyword>
<dbReference type="EMBL" id="CP047344">
    <property type="protein sequence ID" value="QIF93179.1"/>
    <property type="molecule type" value="Genomic_DNA"/>
</dbReference>
<gene>
    <name evidence="1" type="ORF">GTH24_04370</name>
</gene>
<evidence type="ECO:0000313" key="1">
    <source>
        <dbReference type="EMBL" id="QIF93179.1"/>
    </source>
</evidence>
<protein>
    <submittedName>
        <fullName evidence="1">Uncharacterized protein</fullName>
    </submittedName>
</protein>
<organism evidence="1 2">
    <name type="scientific">Proteus vulgaris</name>
    <dbReference type="NCBI Taxonomy" id="585"/>
    <lineage>
        <taxon>Bacteria</taxon>
        <taxon>Pseudomonadati</taxon>
        <taxon>Pseudomonadota</taxon>
        <taxon>Gammaproteobacteria</taxon>
        <taxon>Enterobacterales</taxon>
        <taxon>Morganellaceae</taxon>
        <taxon>Proteus</taxon>
    </lineage>
</organism>
<dbReference type="Proteomes" id="UP000503287">
    <property type="component" value="Chromosome"/>
</dbReference>
<proteinExistence type="predicted"/>
<dbReference type="RefSeq" id="WP_164526001.1">
    <property type="nucleotide sequence ID" value="NZ_CP047344.1"/>
</dbReference>
<evidence type="ECO:0000313" key="2">
    <source>
        <dbReference type="Proteomes" id="UP000503287"/>
    </source>
</evidence>
<dbReference type="AlphaFoldDB" id="A0A6G6SJE3"/>
<reference evidence="1 2" key="1">
    <citation type="submission" date="2020-01" db="EMBL/GenBank/DDBJ databases">
        <title>The genomic epidemiology of tigecycline resistance gene tet(X) variants in a swine farm in China.</title>
        <authorList>
            <person name="Peng K."/>
            <person name="Li R."/>
        </authorList>
    </citation>
    <scope>NUCLEOTIDE SEQUENCE [LARGE SCALE GENOMIC DNA]</scope>
    <source>
        <strain evidence="1 2">ZN3</strain>
    </source>
</reference>
<name>A0A6G6SJE3_PROVU</name>
<accession>A0A6G6SJE3</accession>